<accession>A0A5D2EZC6</accession>
<sequence length="83" mass="10051">MKLYKKYQEYMQGQEKKLSSVGLKKIFKNCRRELQSKNDVLGFLHNQICPQYCPDIMHRIWCLLDYEPKLKRMRNDLQNNVGI</sequence>
<organism evidence="1 2">
    <name type="scientific">Gossypium darwinii</name>
    <name type="common">Darwin's cotton</name>
    <name type="synonym">Gossypium barbadense var. darwinii</name>
    <dbReference type="NCBI Taxonomy" id="34276"/>
    <lineage>
        <taxon>Eukaryota</taxon>
        <taxon>Viridiplantae</taxon>
        <taxon>Streptophyta</taxon>
        <taxon>Embryophyta</taxon>
        <taxon>Tracheophyta</taxon>
        <taxon>Spermatophyta</taxon>
        <taxon>Magnoliopsida</taxon>
        <taxon>eudicotyledons</taxon>
        <taxon>Gunneridae</taxon>
        <taxon>Pentapetalae</taxon>
        <taxon>rosids</taxon>
        <taxon>malvids</taxon>
        <taxon>Malvales</taxon>
        <taxon>Malvaceae</taxon>
        <taxon>Malvoideae</taxon>
        <taxon>Gossypium</taxon>
    </lineage>
</organism>
<gene>
    <name evidence="1" type="ORF">ES288_A10G146000v1</name>
</gene>
<dbReference type="Proteomes" id="UP000323506">
    <property type="component" value="Chromosome A10"/>
</dbReference>
<dbReference type="EMBL" id="CM017697">
    <property type="protein sequence ID" value="TYG98805.1"/>
    <property type="molecule type" value="Genomic_DNA"/>
</dbReference>
<evidence type="ECO:0000313" key="1">
    <source>
        <dbReference type="EMBL" id="TYG98805.1"/>
    </source>
</evidence>
<proteinExistence type="predicted"/>
<protein>
    <submittedName>
        <fullName evidence="1">Uncharacterized protein</fullName>
    </submittedName>
</protein>
<evidence type="ECO:0000313" key="2">
    <source>
        <dbReference type="Proteomes" id="UP000323506"/>
    </source>
</evidence>
<dbReference type="AlphaFoldDB" id="A0A5D2EZC6"/>
<keyword evidence="2" id="KW-1185">Reference proteome</keyword>
<name>A0A5D2EZC6_GOSDA</name>
<reference evidence="1 2" key="1">
    <citation type="submission" date="2019-06" db="EMBL/GenBank/DDBJ databases">
        <title>WGS assembly of Gossypium darwinii.</title>
        <authorList>
            <person name="Chen Z.J."/>
            <person name="Sreedasyam A."/>
            <person name="Ando A."/>
            <person name="Song Q."/>
            <person name="De L."/>
            <person name="Hulse-Kemp A."/>
            <person name="Ding M."/>
            <person name="Ye W."/>
            <person name="Kirkbride R."/>
            <person name="Jenkins J."/>
            <person name="Plott C."/>
            <person name="Lovell J."/>
            <person name="Lin Y.-M."/>
            <person name="Vaughn R."/>
            <person name="Liu B."/>
            <person name="Li W."/>
            <person name="Simpson S."/>
            <person name="Scheffler B."/>
            <person name="Saski C."/>
            <person name="Grover C."/>
            <person name="Hu G."/>
            <person name="Conover J."/>
            <person name="Carlson J."/>
            <person name="Shu S."/>
            <person name="Boston L."/>
            <person name="Williams M."/>
            <person name="Peterson D."/>
            <person name="Mcgee K."/>
            <person name="Jones D."/>
            <person name="Wendel J."/>
            <person name="Stelly D."/>
            <person name="Grimwood J."/>
            <person name="Schmutz J."/>
        </authorList>
    </citation>
    <scope>NUCLEOTIDE SEQUENCE [LARGE SCALE GENOMIC DNA]</scope>
    <source>
        <strain evidence="1">1808015.09</strain>
    </source>
</reference>